<keyword evidence="6" id="KW-1185">Reference proteome</keyword>
<dbReference type="InterPro" id="IPR000172">
    <property type="entry name" value="GMC_OxRdtase_N"/>
</dbReference>
<evidence type="ECO:0000313" key="6">
    <source>
        <dbReference type="Proteomes" id="UP000053558"/>
    </source>
</evidence>
<proteinExistence type="inferred from homology"/>
<feature type="binding site" evidence="3">
    <location>
        <position position="237"/>
    </location>
    <ligand>
        <name>FAD</name>
        <dbReference type="ChEBI" id="CHEBI:57692"/>
    </ligand>
</feature>
<dbReference type="Gene3D" id="3.30.560.10">
    <property type="entry name" value="Glucose Oxidase, domain 3"/>
    <property type="match status" value="1"/>
</dbReference>
<dbReference type="Pfam" id="PF05199">
    <property type="entry name" value="GMC_oxred_C"/>
    <property type="match status" value="1"/>
</dbReference>
<dbReference type="AlphaFoldDB" id="A0A5M3N131"/>
<evidence type="ECO:0000256" key="1">
    <source>
        <dbReference type="ARBA" id="ARBA00001974"/>
    </source>
</evidence>
<dbReference type="OrthoDB" id="269227at2759"/>
<dbReference type="PANTHER" id="PTHR11552">
    <property type="entry name" value="GLUCOSE-METHANOL-CHOLINE GMC OXIDOREDUCTASE"/>
    <property type="match status" value="1"/>
</dbReference>
<name>A0A5M3N131_CONPW</name>
<evidence type="ECO:0000256" key="2">
    <source>
        <dbReference type="ARBA" id="ARBA00010790"/>
    </source>
</evidence>
<dbReference type="KEGG" id="cput:CONPUDRAFT_116868"/>
<dbReference type="RefSeq" id="XP_007764427.1">
    <property type="nucleotide sequence ID" value="XM_007766237.1"/>
</dbReference>
<dbReference type="EMBL" id="JH711574">
    <property type="protein sequence ID" value="EIW84714.1"/>
    <property type="molecule type" value="Genomic_DNA"/>
</dbReference>
<comment type="cofactor">
    <cofactor evidence="1 3">
        <name>FAD</name>
        <dbReference type="ChEBI" id="CHEBI:57692"/>
    </cofactor>
</comment>
<dbReference type="SUPFAM" id="SSF51905">
    <property type="entry name" value="FAD/NAD(P)-binding domain"/>
    <property type="match status" value="1"/>
</dbReference>
<keyword evidence="3" id="KW-0274">FAD</keyword>
<dbReference type="Gene3D" id="3.50.50.60">
    <property type="entry name" value="FAD/NAD(P)-binding domain"/>
    <property type="match status" value="1"/>
</dbReference>
<dbReference type="GO" id="GO:0050660">
    <property type="term" value="F:flavin adenine dinucleotide binding"/>
    <property type="evidence" value="ECO:0007669"/>
    <property type="project" value="InterPro"/>
</dbReference>
<evidence type="ECO:0000256" key="3">
    <source>
        <dbReference type="PIRSR" id="PIRSR000137-2"/>
    </source>
</evidence>
<comment type="similarity">
    <text evidence="2">Belongs to the GMC oxidoreductase family.</text>
</comment>
<dbReference type="GO" id="GO:0016614">
    <property type="term" value="F:oxidoreductase activity, acting on CH-OH group of donors"/>
    <property type="evidence" value="ECO:0007669"/>
    <property type="project" value="InterPro"/>
</dbReference>
<dbReference type="Proteomes" id="UP000053558">
    <property type="component" value="Unassembled WGS sequence"/>
</dbReference>
<keyword evidence="3" id="KW-0285">Flavoprotein</keyword>
<evidence type="ECO:0000259" key="4">
    <source>
        <dbReference type="PROSITE" id="PS00624"/>
    </source>
</evidence>
<gene>
    <name evidence="5" type="ORF">CONPUDRAFT_116868</name>
</gene>
<protein>
    <submittedName>
        <fullName evidence="5">Alcohol oxidase</fullName>
    </submittedName>
</protein>
<dbReference type="GeneID" id="19199269"/>
<dbReference type="SUPFAM" id="SSF54373">
    <property type="entry name" value="FAD-linked reductases, C-terminal domain"/>
    <property type="match status" value="1"/>
</dbReference>
<dbReference type="PANTHER" id="PTHR11552:SF123">
    <property type="entry name" value="GMC OXIDOREDUCTASE (AFU_ORTHOLOGUE AFUA_2G01770)-RELATED"/>
    <property type="match status" value="1"/>
</dbReference>
<dbReference type="OMA" id="ATGWDWE"/>
<dbReference type="InterPro" id="IPR007867">
    <property type="entry name" value="GMC_OxRtase_C"/>
</dbReference>
<dbReference type="PROSITE" id="PS00624">
    <property type="entry name" value="GMC_OXRED_2"/>
    <property type="match status" value="1"/>
</dbReference>
<organism evidence="5 6">
    <name type="scientific">Coniophora puteana (strain RWD-64-598)</name>
    <name type="common">Brown rot fungus</name>
    <dbReference type="NCBI Taxonomy" id="741705"/>
    <lineage>
        <taxon>Eukaryota</taxon>
        <taxon>Fungi</taxon>
        <taxon>Dikarya</taxon>
        <taxon>Basidiomycota</taxon>
        <taxon>Agaricomycotina</taxon>
        <taxon>Agaricomycetes</taxon>
        <taxon>Agaricomycetidae</taxon>
        <taxon>Boletales</taxon>
        <taxon>Coniophorineae</taxon>
        <taxon>Coniophoraceae</taxon>
        <taxon>Coniophora</taxon>
    </lineage>
</organism>
<dbReference type="InterPro" id="IPR012132">
    <property type="entry name" value="GMC_OxRdtase"/>
</dbReference>
<reference evidence="6" key="1">
    <citation type="journal article" date="2012" name="Science">
        <title>The Paleozoic origin of enzymatic lignin decomposition reconstructed from 31 fungal genomes.</title>
        <authorList>
            <person name="Floudas D."/>
            <person name="Binder M."/>
            <person name="Riley R."/>
            <person name="Barry K."/>
            <person name="Blanchette R.A."/>
            <person name="Henrissat B."/>
            <person name="Martinez A.T."/>
            <person name="Otillar R."/>
            <person name="Spatafora J.W."/>
            <person name="Yadav J.S."/>
            <person name="Aerts A."/>
            <person name="Benoit I."/>
            <person name="Boyd A."/>
            <person name="Carlson A."/>
            <person name="Copeland A."/>
            <person name="Coutinho P.M."/>
            <person name="de Vries R.P."/>
            <person name="Ferreira P."/>
            <person name="Findley K."/>
            <person name="Foster B."/>
            <person name="Gaskell J."/>
            <person name="Glotzer D."/>
            <person name="Gorecki P."/>
            <person name="Heitman J."/>
            <person name="Hesse C."/>
            <person name="Hori C."/>
            <person name="Igarashi K."/>
            <person name="Jurgens J.A."/>
            <person name="Kallen N."/>
            <person name="Kersten P."/>
            <person name="Kohler A."/>
            <person name="Kuees U."/>
            <person name="Kumar T.K.A."/>
            <person name="Kuo A."/>
            <person name="LaButti K."/>
            <person name="Larrondo L.F."/>
            <person name="Lindquist E."/>
            <person name="Ling A."/>
            <person name="Lombard V."/>
            <person name="Lucas S."/>
            <person name="Lundell T."/>
            <person name="Martin R."/>
            <person name="McLaughlin D.J."/>
            <person name="Morgenstern I."/>
            <person name="Morin E."/>
            <person name="Murat C."/>
            <person name="Nagy L.G."/>
            <person name="Nolan M."/>
            <person name="Ohm R.A."/>
            <person name="Patyshakuliyeva A."/>
            <person name="Rokas A."/>
            <person name="Ruiz-Duenas F.J."/>
            <person name="Sabat G."/>
            <person name="Salamov A."/>
            <person name="Samejima M."/>
            <person name="Schmutz J."/>
            <person name="Slot J.C."/>
            <person name="St John F."/>
            <person name="Stenlid J."/>
            <person name="Sun H."/>
            <person name="Sun S."/>
            <person name="Syed K."/>
            <person name="Tsang A."/>
            <person name="Wiebenga A."/>
            <person name="Young D."/>
            <person name="Pisabarro A."/>
            <person name="Eastwood D.C."/>
            <person name="Martin F."/>
            <person name="Cullen D."/>
            <person name="Grigoriev I.V."/>
            <person name="Hibbett D.S."/>
        </authorList>
    </citation>
    <scope>NUCLEOTIDE SEQUENCE [LARGE SCALE GENOMIC DNA]</scope>
    <source>
        <strain evidence="6">RWD-64-598 SS2</strain>
    </source>
</reference>
<dbReference type="Pfam" id="PF00732">
    <property type="entry name" value="GMC_oxred_N"/>
    <property type="match status" value="1"/>
</dbReference>
<evidence type="ECO:0000313" key="5">
    <source>
        <dbReference type="EMBL" id="EIW84714.1"/>
    </source>
</evidence>
<dbReference type="PIRSF" id="PIRSF000137">
    <property type="entry name" value="Alcohol_oxidase"/>
    <property type="match status" value="1"/>
</dbReference>
<sequence length="576" mass="62665">MASYDFVIVGGGTAGLVLARRLSEGGKHTVLVLEAGRAPTAEQSAIVKMTVSTSLCDSSHDVELTRQYPTPPQPALNGRSFDLQTGWCLGGSSNVNFALWTRGAACDYARIADITGDALWNFDAIISYFKKAETYHAPERGRNGLASTIKTELHGTDGPVHVRPIDGVARTWQRSEDCRQAYMAAGMEYREDGSDGFILGIGEMASSDWFAGGGRQSSQAYVTPRPEKLEILENKQVGRVIFEGKSAVGVECISGEIFIATKEVILSAGALQSPAILQRSGIGPADMLQNLNIPLVHDLPGVGQNLWDHFMVSLRWRLKQEYTGGTLDDIRDPALRNVALQAYVQNGGGMLGGPPFEFGLWRNFNDEIKEVVRDDKTLSPRTRDYLLSPSTPHAQFLHVHGYVFAPDSHPPTRAHISILPIVATPTSRGTVRITSSDPSSDPIVDPNWLATDVDRTIVRAGMRFADKVMSNATFVETEVSGEEDQVGFESDEKMDYKVSKNGSTVYHFAGTCAMASPNSTEVLPVLNSQCEVYGVQRLRVVDMSAYPAPISANTQAPTYALAEKIADVIRTKYADA</sequence>
<accession>A0A5M3N131</accession>
<feature type="domain" description="Glucose-methanol-choline oxidoreductase N-terminal" evidence="4">
    <location>
        <begin position="269"/>
        <end position="283"/>
    </location>
</feature>
<comment type="caution">
    <text evidence="5">The sequence shown here is derived from an EMBL/GenBank/DDBJ whole genome shotgun (WGS) entry which is preliminary data.</text>
</comment>
<dbReference type="InterPro" id="IPR036188">
    <property type="entry name" value="FAD/NAD-bd_sf"/>
</dbReference>